<proteinExistence type="predicted"/>
<evidence type="ECO:0000313" key="2">
    <source>
        <dbReference type="Proteomes" id="UP000199206"/>
    </source>
</evidence>
<protein>
    <submittedName>
        <fullName evidence="1">Uncharacterized protein</fullName>
    </submittedName>
</protein>
<keyword evidence="2" id="KW-1185">Reference proteome</keyword>
<organism evidence="1 2">
    <name type="scientific">Sphingomonas gellani</name>
    <dbReference type="NCBI Taxonomy" id="1166340"/>
    <lineage>
        <taxon>Bacteria</taxon>
        <taxon>Pseudomonadati</taxon>
        <taxon>Pseudomonadota</taxon>
        <taxon>Alphaproteobacteria</taxon>
        <taxon>Sphingomonadales</taxon>
        <taxon>Sphingomonadaceae</taxon>
        <taxon>Sphingomonas</taxon>
    </lineage>
</organism>
<sequence>MSLTGGHDLAIAIAGPAIRALILKQLPEQLPIKGPVQIGPVAIPLTLNGKTGTVTLYAVLRKLTPQMVDANGTPTLRFQLRYDRASLSGAMLPKQVCPIAGTLTIDAAITVASTPIGGSTNVLQQAQVDFSAANFTNSFDDNSVEAAVPGGGAAIGAAMAGALKQLLIMFAPNGGVIPVGPAIPLNPKSGGSLSPLVVTAFRLRAINGGLVLFMNLDGSTRNAGDPKNKVALDLPANRNIALQMSAGCFHRQVFCPGLAKQFKVPVASLPTSCGNAGSVGYYVAQADETIDIKRLGDTFQQGRIVVDGTFGKSGFCYDLNGGFTGQITFPSGIVPKFDLVNATSDLDVPWYCKVVAAVIGTLTGGALFGAMTFLGVEIAESAVDNAISKQLKNGFDGLGLPAGALGSGAFTGASFDTAIVTAEGLSIGGTLPAPAIPWTDVTPGMSLDGAISTTNTQLIEQGTVKKKTPCTLEKDYPYTLQSVSETAAYDVTLQWVVQPMLSTEWRILIPNAAWTAAQVIPLSGTGVATLSQVDTIIPNLNGPVKGKADVTVAYTATADGITLTNLEPQKGGYGFQLEAVVTLCGGETKSVQRGIAFQGMVLDILGFDQDVNDCTTKWYKAIKAAAGRFRLERVPTILEKVDMPPPERFRQFFETMVRHGRQAGADTPELAAMLAAGHVGSMARATLHAEGLRTMALAATSDAGIRAASQARFDAANAALATAQSAVDGAQQQLADAQQMAVDVRLSLAGGR</sequence>
<evidence type="ECO:0000313" key="1">
    <source>
        <dbReference type="EMBL" id="SEN65147.1"/>
    </source>
</evidence>
<name>A0A1H8IAC3_9SPHN</name>
<dbReference type="Proteomes" id="UP000199206">
    <property type="component" value="Unassembled WGS sequence"/>
</dbReference>
<dbReference type="AlphaFoldDB" id="A0A1H8IAC3"/>
<dbReference type="OrthoDB" id="4649283at2"/>
<dbReference type="EMBL" id="FOCF01000009">
    <property type="protein sequence ID" value="SEN65147.1"/>
    <property type="molecule type" value="Genomic_DNA"/>
</dbReference>
<accession>A0A1H8IAC3</accession>
<gene>
    <name evidence="1" type="ORF">SAMN05192583_3258</name>
</gene>
<reference evidence="2" key="1">
    <citation type="submission" date="2016-10" db="EMBL/GenBank/DDBJ databases">
        <authorList>
            <person name="Varghese N."/>
            <person name="Submissions S."/>
        </authorList>
    </citation>
    <scope>NUCLEOTIDE SEQUENCE [LARGE SCALE GENOMIC DNA]</scope>
    <source>
        <strain evidence="2">S6-262</strain>
    </source>
</reference>
<dbReference type="RefSeq" id="WP_093666761.1">
    <property type="nucleotide sequence ID" value="NZ_FOCF01000009.1"/>
</dbReference>
<dbReference type="STRING" id="1166340.SAMN05192583_3258"/>